<accession>A0A2M7Z6B4</accession>
<organism evidence="1 2">
    <name type="scientific">Candidatus Magasanikbacteria bacterium CG_4_9_14_3_um_filter_32_9</name>
    <dbReference type="NCBI Taxonomy" id="1974644"/>
    <lineage>
        <taxon>Bacteria</taxon>
        <taxon>Candidatus Magasanikiibacteriota</taxon>
    </lineage>
</organism>
<dbReference type="AlphaFoldDB" id="A0A2M7Z6B4"/>
<protein>
    <recommendedName>
        <fullName evidence="3">HTH cro/C1-type domain-containing protein</fullName>
    </recommendedName>
</protein>
<name>A0A2M7Z6B4_9BACT</name>
<dbReference type="EMBL" id="PFVJ01000063">
    <property type="protein sequence ID" value="PJA89670.1"/>
    <property type="molecule type" value="Genomic_DNA"/>
</dbReference>
<reference evidence="2" key="1">
    <citation type="submission" date="2017-09" db="EMBL/GenBank/DDBJ databases">
        <title>Depth-based differentiation of microbial function through sediment-hosted aquifers and enrichment of novel symbionts in the deep terrestrial subsurface.</title>
        <authorList>
            <person name="Probst A.J."/>
            <person name="Ladd B."/>
            <person name="Jarett J.K."/>
            <person name="Geller-Mcgrath D.E."/>
            <person name="Sieber C.M.K."/>
            <person name="Emerson J.B."/>
            <person name="Anantharaman K."/>
            <person name="Thomas B.C."/>
            <person name="Malmstrom R."/>
            <person name="Stieglmeier M."/>
            <person name="Klingl A."/>
            <person name="Woyke T."/>
            <person name="Ryan C.M."/>
            <person name="Banfield J.F."/>
        </authorList>
    </citation>
    <scope>NUCLEOTIDE SEQUENCE [LARGE SCALE GENOMIC DNA]</scope>
</reference>
<gene>
    <name evidence="1" type="ORF">CO137_03040</name>
</gene>
<evidence type="ECO:0000313" key="2">
    <source>
        <dbReference type="Proteomes" id="UP000230843"/>
    </source>
</evidence>
<comment type="caution">
    <text evidence="1">The sequence shown here is derived from an EMBL/GenBank/DDBJ whole genome shotgun (WGS) entry which is preliminary data.</text>
</comment>
<evidence type="ECO:0000313" key="1">
    <source>
        <dbReference type="EMBL" id="PJA89670.1"/>
    </source>
</evidence>
<evidence type="ECO:0008006" key="3">
    <source>
        <dbReference type="Google" id="ProtNLM"/>
    </source>
</evidence>
<sequence>MDPKEKLRKKLKEITGAEAPTDFCALLNASMEVGEISTKDFAEKFSVSRPTVDRWRRDKNRPSSILNKYVYEKLLEYLENK</sequence>
<dbReference type="Proteomes" id="UP000230843">
    <property type="component" value="Unassembled WGS sequence"/>
</dbReference>
<proteinExistence type="predicted"/>